<name>A0ACA9SLI0_9GLOM</name>
<dbReference type="Proteomes" id="UP000789920">
    <property type="component" value="Unassembled WGS sequence"/>
</dbReference>
<reference evidence="1" key="1">
    <citation type="submission" date="2021-06" db="EMBL/GenBank/DDBJ databases">
        <authorList>
            <person name="Kallberg Y."/>
            <person name="Tangrot J."/>
            <person name="Rosling A."/>
        </authorList>
    </citation>
    <scope>NUCLEOTIDE SEQUENCE</scope>
    <source>
        <strain evidence="1">MA461A</strain>
    </source>
</reference>
<proteinExistence type="predicted"/>
<evidence type="ECO:0000313" key="2">
    <source>
        <dbReference type="Proteomes" id="UP000789920"/>
    </source>
</evidence>
<evidence type="ECO:0000313" key="1">
    <source>
        <dbReference type="EMBL" id="CAG8841969.1"/>
    </source>
</evidence>
<feature type="non-terminal residue" evidence="1">
    <location>
        <position position="1"/>
    </location>
</feature>
<gene>
    <name evidence="1" type="ORF">RPERSI_LOCUS32104</name>
</gene>
<comment type="caution">
    <text evidence="1">The sequence shown here is derived from an EMBL/GenBank/DDBJ whole genome shotgun (WGS) entry which is preliminary data.</text>
</comment>
<accession>A0ACA9SLI0</accession>
<dbReference type="EMBL" id="CAJVQC010132446">
    <property type="protein sequence ID" value="CAG8841969.1"/>
    <property type="molecule type" value="Genomic_DNA"/>
</dbReference>
<protein>
    <submittedName>
        <fullName evidence="1">15511_t:CDS:1</fullName>
    </submittedName>
</protein>
<organism evidence="1 2">
    <name type="scientific">Racocetra persica</name>
    <dbReference type="NCBI Taxonomy" id="160502"/>
    <lineage>
        <taxon>Eukaryota</taxon>
        <taxon>Fungi</taxon>
        <taxon>Fungi incertae sedis</taxon>
        <taxon>Mucoromycota</taxon>
        <taxon>Glomeromycotina</taxon>
        <taxon>Glomeromycetes</taxon>
        <taxon>Diversisporales</taxon>
        <taxon>Gigasporaceae</taxon>
        <taxon>Racocetra</taxon>
    </lineage>
</organism>
<keyword evidence="2" id="KW-1185">Reference proteome</keyword>
<sequence>DIQIKEQSFCFSASSHANSLLDVNLNDGKDLKFDLNAIYLTNLGLSYT</sequence>